<dbReference type="AlphaFoldDB" id="A0A1X0Y307"/>
<evidence type="ECO:0000256" key="2">
    <source>
        <dbReference type="HAMAP-Rule" id="MF_01139"/>
    </source>
</evidence>
<keyword evidence="2" id="KW-0460">Magnesium</keyword>
<dbReference type="GO" id="GO:0005829">
    <property type="term" value="C:cytosol"/>
    <property type="evidence" value="ECO:0007669"/>
    <property type="project" value="TreeGrafter"/>
</dbReference>
<proteinExistence type="inferred from homology"/>
<feature type="binding site" evidence="2">
    <location>
        <position position="180"/>
    </location>
    <ligand>
        <name>substrate</name>
    </ligand>
</feature>
<reference evidence="3 4" key="1">
    <citation type="submission" date="2017-03" db="EMBL/GenBank/DDBJ databases">
        <title>Genome sequence of Geothermobacter sp. EPR-M, Deep-Sea Iron Reducer.</title>
        <authorList>
            <person name="Tully B."/>
            <person name="Savalia P."/>
            <person name="Abuyen K."/>
            <person name="Baughan C."/>
            <person name="Romero E."/>
            <person name="Ronkowski C."/>
            <person name="Torres B."/>
            <person name="Tremblay J."/>
            <person name="Trujillo A."/>
            <person name="Tyler M."/>
            <person name="Perez-Rodriguez I."/>
            <person name="Amend J."/>
        </authorList>
    </citation>
    <scope>NUCLEOTIDE SEQUENCE [LARGE SCALE GENOMIC DNA]</scope>
    <source>
        <strain evidence="3 4">EPR-M</strain>
    </source>
</reference>
<dbReference type="SUPFAM" id="SSF64005">
    <property type="entry name" value="Undecaprenyl diphosphate synthase"/>
    <property type="match status" value="1"/>
</dbReference>
<evidence type="ECO:0000313" key="4">
    <source>
        <dbReference type="Proteomes" id="UP000193136"/>
    </source>
</evidence>
<comment type="similarity">
    <text evidence="2">Belongs to the UPP synthase family.</text>
</comment>
<feature type="active site" description="Proton acceptor" evidence="2">
    <location>
        <position position="60"/>
    </location>
</feature>
<keyword evidence="2" id="KW-0479">Metal-binding</keyword>
<dbReference type="GO" id="GO:0016094">
    <property type="term" value="P:polyprenol biosynthetic process"/>
    <property type="evidence" value="ECO:0007669"/>
    <property type="project" value="TreeGrafter"/>
</dbReference>
<dbReference type="Pfam" id="PF01255">
    <property type="entry name" value="Prenyltransf"/>
    <property type="match status" value="1"/>
</dbReference>
<feature type="binding site" evidence="2">
    <location>
        <begin position="186"/>
        <end position="188"/>
    </location>
    <ligand>
        <name>substrate</name>
    </ligand>
</feature>
<dbReference type="GO" id="GO:0008834">
    <property type="term" value="F:ditrans,polycis-undecaprenyl-diphosphate synthase [(2E,6E)-farnesyl-diphosphate specific] activity"/>
    <property type="evidence" value="ECO:0007669"/>
    <property type="project" value="TreeGrafter"/>
</dbReference>
<evidence type="ECO:0000313" key="3">
    <source>
        <dbReference type="EMBL" id="ORJ59526.1"/>
    </source>
</evidence>
<comment type="cofactor">
    <cofactor evidence="2">
        <name>Mg(2+)</name>
        <dbReference type="ChEBI" id="CHEBI:18420"/>
    </cofactor>
    <text evidence="2">Binds 2 magnesium ions per subunit.</text>
</comment>
<comment type="subunit">
    <text evidence="2">Homodimer.</text>
</comment>
<accession>A0A1X0Y307</accession>
<dbReference type="NCBIfam" id="TIGR00055">
    <property type="entry name" value="uppS"/>
    <property type="match status" value="1"/>
</dbReference>
<feature type="binding site" evidence="2">
    <location>
        <begin position="57"/>
        <end position="59"/>
    </location>
    <ligand>
        <name>substrate</name>
    </ligand>
</feature>
<feature type="active site" evidence="2">
    <location>
        <position position="12"/>
    </location>
</feature>
<dbReference type="STRING" id="1969733.B5V00_09580"/>
<dbReference type="RefSeq" id="WP_085010570.1">
    <property type="nucleotide sequence ID" value="NZ_NAAD01000011.1"/>
</dbReference>
<feature type="binding site" evidence="2">
    <location>
        <position position="61"/>
    </location>
    <ligand>
        <name>substrate</name>
    </ligand>
</feature>
<name>A0A1X0Y307_9BACT</name>
<feature type="binding site" evidence="2">
    <location>
        <position position="25"/>
    </location>
    <ligand>
        <name>substrate</name>
    </ligand>
</feature>
<feature type="binding site" evidence="2">
    <location>
        <position position="17"/>
    </location>
    <ligand>
        <name>substrate</name>
    </ligand>
</feature>
<dbReference type="InterPro" id="IPR036424">
    <property type="entry name" value="UPP_synth-like_sf"/>
</dbReference>
<dbReference type="PROSITE" id="PS01066">
    <property type="entry name" value="UPP_SYNTHASE"/>
    <property type="match status" value="1"/>
</dbReference>
<dbReference type="FunFam" id="3.40.1180.10:FF:000001">
    <property type="entry name" value="(2E,6E)-farnesyl-diphosphate-specific ditrans,polycis-undecaprenyl-diphosphate synthase"/>
    <property type="match status" value="1"/>
</dbReference>
<feature type="binding site" evidence="2">
    <location>
        <position position="199"/>
    </location>
    <ligand>
        <name>Mg(2+)</name>
        <dbReference type="ChEBI" id="CHEBI:18420"/>
    </ligand>
</feature>
<feature type="binding site" evidence="2">
    <location>
        <position position="29"/>
    </location>
    <ligand>
        <name>substrate</name>
    </ligand>
</feature>
<dbReference type="GO" id="GO:0000287">
    <property type="term" value="F:magnesium ion binding"/>
    <property type="evidence" value="ECO:0007669"/>
    <property type="project" value="UniProtKB-UniRule"/>
</dbReference>
<dbReference type="InterPro" id="IPR018520">
    <property type="entry name" value="UPP_synth-like_CS"/>
</dbReference>
<keyword evidence="1 2" id="KW-0808">Transferase</keyword>
<gene>
    <name evidence="3" type="ORF">B5V00_09580</name>
</gene>
<dbReference type="CDD" id="cd00475">
    <property type="entry name" value="Cis_IPPS"/>
    <property type="match status" value="1"/>
</dbReference>
<dbReference type="NCBIfam" id="NF011405">
    <property type="entry name" value="PRK14830.1"/>
    <property type="match status" value="1"/>
</dbReference>
<dbReference type="EC" id="2.5.1.-" evidence="2"/>
<protein>
    <recommendedName>
        <fullName evidence="2">Isoprenyl transferase</fullName>
        <ecNumber evidence="2">2.5.1.-</ecNumber>
    </recommendedName>
</protein>
<keyword evidence="4" id="KW-1185">Reference proteome</keyword>
<feature type="binding site" evidence="2">
    <location>
        <begin position="13"/>
        <end position="16"/>
    </location>
    <ligand>
        <name>substrate</name>
    </ligand>
</feature>
<dbReference type="PANTHER" id="PTHR10291:SF0">
    <property type="entry name" value="DEHYDRODOLICHYL DIPHOSPHATE SYNTHASE 2"/>
    <property type="match status" value="1"/>
</dbReference>
<organism evidence="3 4">
    <name type="scientific">Geothermobacter hydrogeniphilus</name>
    <dbReference type="NCBI Taxonomy" id="1969733"/>
    <lineage>
        <taxon>Bacteria</taxon>
        <taxon>Pseudomonadati</taxon>
        <taxon>Thermodesulfobacteriota</taxon>
        <taxon>Desulfuromonadia</taxon>
        <taxon>Desulfuromonadales</taxon>
        <taxon>Geothermobacteraceae</taxon>
        <taxon>Geothermobacter</taxon>
    </lineage>
</organism>
<sequence>MHIPRHLAVIMDGNGRWAETRCLPRIAGHRQGVRTVREIVQECQRLGVDYLTLYAFSSENWGRPDDEVSALMELLSIYLREQFDLMLEKRIRLRVIGEIERLPLPVRRVLEETVAKTDDHDGMVLTLALSYGARNEILRASRRLAARVAAGELSPDAIDEELFADSLDTNGMPDPDLLIRTSGEMRISNFLLWQIAYAEMVFTPVLWPDFGVEELHWALTEFTRRERRFGLTRDQVDRRSGEKGH</sequence>
<evidence type="ECO:0000256" key="1">
    <source>
        <dbReference type="ARBA" id="ARBA00022679"/>
    </source>
</evidence>
<feature type="binding site" evidence="2">
    <location>
        <position position="12"/>
    </location>
    <ligand>
        <name>Mg(2+)</name>
        <dbReference type="ChEBI" id="CHEBI:18420"/>
    </ligand>
</feature>
<dbReference type="Proteomes" id="UP000193136">
    <property type="component" value="Unassembled WGS sequence"/>
</dbReference>
<dbReference type="EMBL" id="NAAD01000011">
    <property type="protein sequence ID" value="ORJ59526.1"/>
    <property type="molecule type" value="Genomic_DNA"/>
</dbReference>
<dbReference type="PANTHER" id="PTHR10291">
    <property type="entry name" value="DEHYDRODOLICHYL DIPHOSPHATE SYNTHASE FAMILY MEMBER"/>
    <property type="match status" value="1"/>
</dbReference>
<comment type="function">
    <text evidence="2">Catalyzes the condensation of isopentenyl diphosphate (IPP) with allylic pyrophosphates generating different type of terpenoids.</text>
</comment>
<dbReference type="OrthoDB" id="4191603at2"/>
<dbReference type="Gene3D" id="3.40.1180.10">
    <property type="entry name" value="Decaprenyl diphosphate synthase-like"/>
    <property type="match status" value="1"/>
</dbReference>
<comment type="caution">
    <text evidence="3">The sequence shown here is derived from an EMBL/GenBank/DDBJ whole genome shotgun (WGS) entry which is preliminary data.</text>
</comment>
<dbReference type="HAMAP" id="MF_01139">
    <property type="entry name" value="ISPT"/>
    <property type="match status" value="1"/>
</dbReference>
<dbReference type="InterPro" id="IPR001441">
    <property type="entry name" value="UPP_synth-like"/>
</dbReference>
<feature type="binding site" evidence="2">
    <location>
        <position position="63"/>
    </location>
    <ligand>
        <name>substrate</name>
    </ligand>
</feature>